<evidence type="ECO:0000256" key="4">
    <source>
        <dbReference type="ARBA" id="ARBA00022679"/>
    </source>
</evidence>
<evidence type="ECO:0000256" key="2">
    <source>
        <dbReference type="ARBA" id="ARBA00012052"/>
    </source>
</evidence>
<dbReference type="InterPro" id="IPR036554">
    <property type="entry name" value="GHMP_kinase_C_sf"/>
</dbReference>
<evidence type="ECO:0000256" key="3">
    <source>
        <dbReference type="ARBA" id="ARBA00017473"/>
    </source>
</evidence>
<comment type="pathway">
    <text evidence="9">Isoprenoid biosynthesis; isopentenyl diphosphate biosynthesis via DXP pathway; isopentenyl diphosphate from 1-deoxy-D-xylulose 5-phosphate: step 3/6.</text>
</comment>
<feature type="binding site" evidence="9">
    <location>
        <begin position="105"/>
        <end position="115"/>
    </location>
    <ligand>
        <name>ATP</name>
        <dbReference type="ChEBI" id="CHEBI:30616"/>
    </ligand>
</feature>
<dbReference type="NCBIfam" id="TIGR00154">
    <property type="entry name" value="ispE"/>
    <property type="match status" value="1"/>
</dbReference>
<dbReference type="Proteomes" id="UP000548476">
    <property type="component" value="Unassembled WGS sequence"/>
</dbReference>
<dbReference type="EMBL" id="JACHGT010000025">
    <property type="protein sequence ID" value="MBB6039695.1"/>
    <property type="molecule type" value="Genomic_DNA"/>
</dbReference>
<dbReference type="InterPro" id="IPR006204">
    <property type="entry name" value="GHMP_kinase_N_dom"/>
</dbReference>
<comment type="caution">
    <text evidence="12">The sequence shown here is derived from an EMBL/GenBank/DDBJ whole genome shotgun (WGS) entry which is preliminary data.</text>
</comment>
<dbReference type="AlphaFoldDB" id="A0A841FTN8"/>
<dbReference type="InterPro" id="IPR020568">
    <property type="entry name" value="Ribosomal_Su5_D2-typ_SF"/>
</dbReference>
<evidence type="ECO:0000259" key="11">
    <source>
        <dbReference type="Pfam" id="PF08544"/>
    </source>
</evidence>
<dbReference type="RefSeq" id="WP_184792784.1">
    <property type="nucleotide sequence ID" value="NZ_BONT01000102.1"/>
</dbReference>
<evidence type="ECO:0000256" key="7">
    <source>
        <dbReference type="ARBA" id="ARBA00022840"/>
    </source>
</evidence>
<dbReference type="SUPFAM" id="SSF54211">
    <property type="entry name" value="Ribosomal protein S5 domain 2-like"/>
    <property type="match status" value="1"/>
</dbReference>
<keyword evidence="5 9" id="KW-0547">Nucleotide-binding</keyword>
<dbReference type="NCBIfam" id="NF002870">
    <property type="entry name" value="PRK03188.1"/>
    <property type="match status" value="1"/>
</dbReference>
<dbReference type="GO" id="GO:0016114">
    <property type="term" value="P:terpenoid biosynthetic process"/>
    <property type="evidence" value="ECO:0007669"/>
    <property type="project" value="UniProtKB-UniRule"/>
</dbReference>
<dbReference type="InterPro" id="IPR013750">
    <property type="entry name" value="GHMP_kinase_C_dom"/>
</dbReference>
<dbReference type="UniPathway" id="UPA00056">
    <property type="reaction ID" value="UER00094"/>
</dbReference>
<keyword evidence="6 9" id="KW-0418">Kinase</keyword>
<dbReference type="Gene3D" id="3.30.230.10">
    <property type="match status" value="1"/>
</dbReference>
<dbReference type="GO" id="GO:0050515">
    <property type="term" value="F:4-(cytidine 5'-diphospho)-2-C-methyl-D-erythritol kinase activity"/>
    <property type="evidence" value="ECO:0007669"/>
    <property type="project" value="UniProtKB-UniRule"/>
</dbReference>
<dbReference type="PANTHER" id="PTHR43527:SF2">
    <property type="entry name" value="4-DIPHOSPHOCYTIDYL-2-C-METHYL-D-ERYTHRITOL KINASE, CHLOROPLASTIC"/>
    <property type="match status" value="1"/>
</dbReference>
<evidence type="ECO:0000313" key="13">
    <source>
        <dbReference type="Proteomes" id="UP000548476"/>
    </source>
</evidence>
<evidence type="ECO:0000256" key="6">
    <source>
        <dbReference type="ARBA" id="ARBA00022777"/>
    </source>
</evidence>
<evidence type="ECO:0000259" key="10">
    <source>
        <dbReference type="Pfam" id="PF00288"/>
    </source>
</evidence>
<evidence type="ECO:0000256" key="5">
    <source>
        <dbReference type="ARBA" id="ARBA00022741"/>
    </source>
</evidence>
<feature type="domain" description="GHMP kinase C-terminal" evidence="11">
    <location>
        <begin position="214"/>
        <end position="285"/>
    </location>
</feature>
<accession>A0A841FTN8</accession>
<comment type="function">
    <text evidence="9">Catalyzes the phosphorylation of the position 2 hydroxy group of 4-diphosphocytidyl-2C-methyl-D-erythritol.</text>
</comment>
<sequence length="308" mass="31762">MTEALAYTDGAVHVRVPAKINLHLGIGPLREDGYHDLTTVFESISLYDELTATPVEDTLTLTIEGEGADTLPTDRRNLALLAAAELAAYAGIDAGAHLHLTKRIPIAGGLAGGSADAAAALIACNTLWDAGLTPAELDKLAAALGSDVPFCLHGGTALGTGRGEQLHPVLSMGTRHWVVATADGELSTPAVYREVDRLRALGDGEYHDNVDALLAAIRTSDPDAMATALHNDMQAAAVGLMPSLKDTLQAGIDEGALAALVSGSGPTCLFLARDERHAGVLAKRLTLRRVARAVHVAESPVGGAGVVG</sequence>
<dbReference type="InterPro" id="IPR004424">
    <property type="entry name" value="IspE"/>
</dbReference>
<comment type="similarity">
    <text evidence="1 9">Belongs to the GHMP kinase family. IspE subfamily.</text>
</comment>
<dbReference type="HAMAP" id="MF_00061">
    <property type="entry name" value="IspE"/>
    <property type="match status" value="1"/>
</dbReference>
<feature type="domain" description="GHMP kinase N-terminal" evidence="10">
    <location>
        <begin position="77"/>
        <end position="155"/>
    </location>
</feature>
<dbReference type="Pfam" id="PF08544">
    <property type="entry name" value="GHMP_kinases_C"/>
    <property type="match status" value="1"/>
</dbReference>
<evidence type="ECO:0000313" key="12">
    <source>
        <dbReference type="EMBL" id="MBB6039695.1"/>
    </source>
</evidence>
<proteinExistence type="inferred from homology"/>
<keyword evidence="9" id="KW-0414">Isoprene biosynthesis</keyword>
<dbReference type="SUPFAM" id="SSF55060">
    <property type="entry name" value="GHMP Kinase, C-terminal domain"/>
    <property type="match status" value="1"/>
</dbReference>
<organism evidence="12 13">
    <name type="scientific">Phytomonospora endophytica</name>
    <dbReference type="NCBI Taxonomy" id="714109"/>
    <lineage>
        <taxon>Bacteria</taxon>
        <taxon>Bacillati</taxon>
        <taxon>Actinomycetota</taxon>
        <taxon>Actinomycetes</taxon>
        <taxon>Micromonosporales</taxon>
        <taxon>Micromonosporaceae</taxon>
        <taxon>Phytomonospora</taxon>
    </lineage>
</organism>
<dbReference type="GO" id="GO:0019288">
    <property type="term" value="P:isopentenyl diphosphate biosynthetic process, methylerythritol 4-phosphate pathway"/>
    <property type="evidence" value="ECO:0007669"/>
    <property type="project" value="UniProtKB-UniRule"/>
</dbReference>
<reference evidence="12 13" key="1">
    <citation type="submission" date="2020-08" db="EMBL/GenBank/DDBJ databases">
        <title>Genomic Encyclopedia of Type Strains, Phase IV (KMG-IV): sequencing the most valuable type-strain genomes for metagenomic binning, comparative biology and taxonomic classification.</title>
        <authorList>
            <person name="Goeker M."/>
        </authorList>
    </citation>
    <scope>NUCLEOTIDE SEQUENCE [LARGE SCALE GENOMIC DNA]</scope>
    <source>
        <strain evidence="12 13">YIM 65646</strain>
    </source>
</reference>
<dbReference type="GO" id="GO:0005524">
    <property type="term" value="F:ATP binding"/>
    <property type="evidence" value="ECO:0007669"/>
    <property type="project" value="UniProtKB-UniRule"/>
</dbReference>
<dbReference type="InterPro" id="IPR014721">
    <property type="entry name" value="Ribsml_uS5_D2-typ_fold_subgr"/>
</dbReference>
<evidence type="ECO:0000256" key="9">
    <source>
        <dbReference type="HAMAP-Rule" id="MF_00061"/>
    </source>
</evidence>
<keyword evidence="7 9" id="KW-0067">ATP-binding</keyword>
<feature type="active site" evidence="9">
    <location>
        <position position="19"/>
    </location>
</feature>
<dbReference type="EC" id="2.7.1.148" evidence="2 9"/>
<dbReference type="Gene3D" id="3.30.70.890">
    <property type="entry name" value="GHMP kinase, C-terminal domain"/>
    <property type="match status" value="1"/>
</dbReference>
<dbReference type="Pfam" id="PF00288">
    <property type="entry name" value="GHMP_kinases_N"/>
    <property type="match status" value="1"/>
</dbReference>
<protein>
    <recommendedName>
        <fullName evidence="3 9">4-diphosphocytidyl-2-C-methyl-D-erythritol kinase</fullName>
        <shortName evidence="9">CMK</shortName>
        <ecNumber evidence="2 9">2.7.1.148</ecNumber>
    </recommendedName>
    <alternativeName>
        <fullName evidence="8 9">4-(cytidine-5'-diphospho)-2-C-methyl-D-erythritol kinase</fullName>
    </alternativeName>
</protein>
<evidence type="ECO:0000256" key="8">
    <source>
        <dbReference type="ARBA" id="ARBA00032554"/>
    </source>
</evidence>
<dbReference type="PIRSF" id="PIRSF010376">
    <property type="entry name" value="IspE"/>
    <property type="match status" value="1"/>
</dbReference>
<feature type="active site" evidence="9">
    <location>
        <position position="147"/>
    </location>
</feature>
<gene>
    <name evidence="9" type="primary">ispE</name>
    <name evidence="12" type="ORF">HNR73_007593</name>
</gene>
<evidence type="ECO:0000256" key="1">
    <source>
        <dbReference type="ARBA" id="ARBA00009684"/>
    </source>
</evidence>
<name>A0A841FTN8_9ACTN</name>
<keyword evidence="4 9" id="KW-0808">Transferase</keyword>
<comment type="catalytic activity">
    <reaction evidence="9">
        <text>4-CDP-2-C-methyl-D-erythritol + ATP = 4-CDP-2-C-methyl-D-erythritol 2-phosphate + ADP + H(+)</text>
        <dbReference type="Rhea" id="RHEA:18437"/>
        <dbReference type="ChEBI" id="CHEBI:15378"/>
        <dbReference type="ChEBI" id="CHEBI:30616"/>
        <dbReference type="ChEBI" id="CHEBI:57823"/>
        <dbReference type="ChEBI" id="CHEBI:57919"/>
        <dbReference type="ChEBI" id="CHEBI:456216"/>
        <dbReference type="EC" id="2.7.1.148"/>
    </reaction>
</comment>
<dbReference type="PANTHER" id="PTHR43527">
    <property type="entry name" value="4-DIPHOSPHOCYTIDYL-2-C-METHYL-D-ERYTHRITOL KINASE, CHLOROPLASTIC"/>
    <property type="match status" value="1"/>
</dbReference>
<keyword evidence="13" id="KW-1185">Reference proteome</keyword>